<feature type="transmembrane region" description="Helical" evidence="10">
    <location>
        <begin position="86"/>
        <end position="111"/>
    </location>
</feature>
<keyword evidence="3 10" id="KW-0812">Transmembrane</keyword>
<dbReference type="KEGG" id="egu:105054720"/>
<dbReference type="Gene3D" id="3.30.40.10">
    <property type="entry name" value="Zinc/RING finger domain, C3HC4 (zinc finger)"/>
    <property type="match status" value="1"/>
</dbReference>
<dbReference type="UniPathway" id="UPA00143"/>
<keyword evidence="7 10" id="KW-0472">Membrane</keyword>
<proteinExistence type="inferred from homology"/>
<sequence length="218" mass="22955">PAAPSPTYLAIPSFIILPAIQFCGLNYTSPPNSIPCTQLPLLSLEINKNREAMAAPSQEASLSSPPPPPVNEWGPYSGAGDFGTNMLIILAALFVGLLIAVALTAVIRFLFCGAARRHPSPADPEKQVAPPSAAEAEGTTLVFTEGTRLARVEAECAICLAEFVEGDGVRVLTPCDHGFHVHCIERWLAARSSCPTCRSSCHVAVGPGRKSPVLETGL</sequence>
<gene>
    <name evidence="13" type="primary">LOC105054720</name>
</gene>
<dbReference type="PANTHER" id="PTHR46905:SF1">
    <property type="entry name" value="RING-TYPE E3 UBIQUITIN TRANSFERASE"/>
    <property type="match status" value="1"/>
</dbReference>
<evidence type="ECO:0000256" key="2">
    <source>
        <dbReference type="ARBA" id="ARBA00022679"/>
    </source>
</evidence>
<dbReference type="SUPFAM" id="SSF57850">
    <property type="entry name" value="RING/U-box"/>
    <property type="match status" value="1"/>
</dbReference>
<keyword evidence="6 10" id="KW-1133">Transmembrane helix</keyword>
<evidence type="ECO:0000256" key="9">
    <source>
        <dbReference type="PROSITE-ProRule" id="PRU00175"/>
    </source>
</evidence>
<dbReference type="SMART" id="SM00184">
    <property type="entry name" value="RING"/>
    <property type="match status" value="1"/>
</dbReference>
<dbReference type="Proteomes" id="UP000504607">
    <property type="component" value="Chromosome 12"/>
</dbReference>
<evidence type="ECO:0000256" key="6">
    <source>
        <dbReference type="ARBA" id="ARBA00022989"/>
    </source>
</evidence>
<keyword evidence="12" id="KW-1185">Reference proteome</keyword>
<evidence type="ECO:0000256" key="1">
    <source>
        <dbReference type="ARBA" id="ARBA00004167"/>
    </source>
</evidence>
<evidence type="ECO:0000256" key="10">
    <source>
        <dbReference type="SAM" id="Phobius"/>
    </source>
</evidence>
<dbReference type="InParanoid" id="A0A6I9S765"/>
<organism evidence="12 13">
    <name type="scientific">Elaeis guineensis var. tenera</name>
    <name type="common">Oil palm</name>
    <dbReference type="NCBI Taxonomy" id="51953"/>
    <lineage>
        <taxon>Eukaryota</taxon>
        <taxon>Viridiplantae</taxon>
        <taxon>Streptophyta</taxon>
        <taxon>Embryophyta</taxon>
        <taxon>Tracheophyta</taxon>
        <taxon>Spermatophyta</taxon>
        <taxon>Magnoliopsida</taxon>
        <taxon>Liliopsida</taxon>
        <taxon>Arecaceae</taxon>
        <taxon>Arecoideae</taxon>
        <taxon>Cocoseae</taxon>
        <taxon>Elaeidinae</taxon>
        <taxon>Elaeis</taxon>
    </lineage>
</organism>
<dbReference type="OrthoDB" id="8062037at2759"/>
<accession>A0A6I9S765</accession>
<evidence type="ECO:0000259" key="11">
    <source>
        <dbReference type="PROSITE" id="PS50089"/>
    </source>
</evidence>
<dbReference type="InterPro" id="IPR001841">
    <property type="entry name" value="Znf_RING"/>
</dbReference>
<evidence type="ECO:0000313" key="13">
    <source>
        <dbReference type="RefSeq" id="XP_010934592.3"/>
    </source>
</evidence>
<dbReference type="PANTHER" id="PTHR46905">
    <property type="entry name" value="RING-H2 FINGER PROTEIN ATL78"/>
    <property type="match status" value="1"/>
</dbReference>
<dbReference type="GO" id="GO:0016740">
    <property type="term" value="F:transferase activity"/>
    <property type="evidence" value="ECO:0007669"/>
    <property type="project" value="UniProtKB-KW"/>
</dbReference>
<dbReference type="InterPro" id="IPR044602">
    <property type="entry name" value="ATL10/ATL72-79-like"/>
</dbReference>
<dbReference type="PROSITE" id="PS50089">
    <property type="entry name" value="ZF_RING_2"/>
    <property type="match status" value="1"/>
</dbReference>
<dbReference type="GO" id="GO:0016020">
    <property type="term" value="C:membrane"/>
    <property type="evidence" value="ECO:0007669"/>
    <property type="project" value="UniProtKB-SubCell"/>
</dbReference>
<dbReference type="Pfam" id="PF13639">
    <property type="entry name" value="zf-RING_2"/>
    <property type="match status" value="1"/>
</dbReference>
<evidence type="ECO:0000256" key="5">
    <source>
        <dbReference type="ARBA" id="ARBA00022833"/>
    </source>
</evidence>
<reference evidence="13" key="1">
    <citation type="submission" date="2025-08" db="UniProtKB">
        <authorList>
            <consortium name="RefSeq"/>
        </authorList>
    </citation>
    <scope>IDENTIFICATION</scope>
</reference>
<evidence type="ECO:0000256" key="4">
    <source>
        <dbReference type="ARBA" id="ARBA00022723"/>
    </source>
</evidence>
<evidence type="ECO:0000313" key="12">
    <source>
        <dbReference type="Proteomes" id="UP000504607"/>
    </source>
</evidence>
<dbReference type="RefSeq" id="XP_010934592.3">
    <property type="nucleotide sequence ID" value="XM_010936290.3"/>
</dbReference>
<evidence type="ECO:0000256" key="7">
    <source>
        <dbReference type="ARBA" id="ARBA00023136"/>
    </source>
</evidence>
<comment type="similarity">
    <text evidence="8">Belongs to the RING-type zinc finger family. ATL subfamily.</text>
</comment>
<keyword evidence="5" id="KW-0862">Zinc</keyword>
<comment type="subcellular location">
    <subcellularLocation>
        <location evidence="1">Membrane</location>
        <topology evidence="1">Single-pass membrane protein</topology>
    </subcellularLocation>
</comment>
<dbReference type="GO" id="GO:0008270">
    <property type="term" value="F:zinc ion binding"/>
    <property type="evidence" value="ECO:0007669"/>
    <property type="project" value="UniProtKB-KW"/>
</dbReference>
<feature type="non-terminal residue" evidence="13">
    <location>
        <position position="1"/>
    </location>
</feature>
<protein>
    <submittedName>
        <fullName evidence="13">RING-H2 finger protein ATL79</fullName>
    </submittedName>
</protein>
<keyword evidence="2" id="KW-0808">Transferase</keyword>
<dbReference type="FunCoup" id="A0A6I9S765">
    <property type="interactions" value="230"/>
</dbReference>
<evidence type="ECO:0000256" key="8">
    <source>
        <dbReference type="ARBA" id="ARBA00024209"/>
    </source>
</evidence>
<keyword evidence="9" id="KW-0863">Zinc-finger</keyword>
<dbReference type="AlphaFoldDB" id="A0A6I9S765"/>
<feature type="domain" description="RING-type" evidence="11">
    <location>
        <begin position="156"/>
        <end position="198"/>
    </location>
</feature>
<dbReference type="GO" id="GO:0016567">
    <property type="term" value="P:protein ubiquitination"/>
    <property type="evidence" value="ECO:0007669"/>
    <property type="project" value="UniProtKB-UniPathway"/>
</dbReference>
<dbReference type="InterPro" id="IPR013083">
    <property type="entry name" value="Znf_RING/FYVE/PHD"/>
</dbReference>
<keyword evidence="4" id="KW-0479">Metal-binding</keyword>
<evidence type="ECO:0000256" key="3">
    <source>
        <dbReference type="ARBA" id="ARBA00022692"/>
    </source>
</evidence>
<name>A0A6I9S765_ELAGV</name>